<dbReference type="EMBL" id="JAOAOG010000176">
    <property type="protein sequence ID" value="KAJ6242284.1"/>
    <property type="molecule type" value="Genomic_DNA"/>
</dbReference>
<keyword evidence="2" id="KW-1185">Reference proteome</keyword>
<protein>
    <submittedName>
        <fullName evidence="1">Uncharacterized protein</fullName>
    </submittedName>
</protein>
<evidence type="ECO:0000313" key="2">
    <source>
        <dbReference type="Proteomes" id="UP001150062"/>
    </source>
</evidence>
<comment type="caution">
    <text evidence="1">The sequence shown here is derived from an EMBL/GenBank/DDBJ whole genome shotgun (WGS) entry which is preliminary data.</text>
</comment>
<reference evidence="1" key="1">
    <citation type="submission" date="2022-08" db="EMBL/GenBank/DDBJ databases">
        <title>Novel sulfate-reducing endosymbionts in the free-living metamonad Anaeramoeba.</title>
        <authorList>
            <person name="Jerlstrom-Hultqvist J."/>
            <person name="Cepicka I."/>
            <person name="Gallot-Lavallee L."/>
            <person name="Salas-Leiva D."/>
            <person name="Curtis B.A."/>
            <person name="Zahonova K."/>
            <person name="Pipaliya S."/>
            <person name="Dacks J."/>
            <person name="Roger A.J."/>
        </authorList>
    </citation>
    <scope>NUCLEOTIDE SEQUENCE</scope>
    <source>
        <strain evidence="1">Schooner1</strain>
    </source>
</reference>
<organism evidence="1 2">
    <name type="scientific">Anaeramoeba flamelloides</name>
    <dbReference type="NCBI Taxonomy" id="1746091"/>
    <lineage>
        <taxon>Eukaryota</taxon>
        <taxon>Metamonada</taxon>
        <taxon>Anaeramoebidae</taxon>
        <taxon>Anaeramoeba</taxon>
    </lineage>
</organism>
<evidence type="ECO:0000313" key="1">
    <source>
        <dbReference type="EMBL" id="KAJ6242284.1"/>
    </source>
</evidence>
<gene>
    <name evidence="1" type="ORF">M0813_22726</name>
</gene>
<accession>A0ABQ8YCF5</accession>
<name>A0ABQ8YCF5_9EUKA</name>
<proteinExistence type="predicted"/>
<sequence>MVITWLYGQDLRSFEVFNNSSEYREASKNQHLKFQNRCVHIIQKIRLVCDEIEIKIIRSSKDFDNLVLNINRHRYIVTVFPNAEPTLSVPS</sequence>
<dbReference type="Proteomes" id="UP001150062">
    <property type="component" value="Unassembled WGS sequence"/>
</dbReference>